<evidence type="ECO:0000259" key="14">
    <source>
        <dbReference type="Pfam" id="PF02163"/>
    </source>
</evidence>
<dbReference type="Pfam" id="PF02163">
    <property type="entry name" value="Peptidase_M50"/>
    <property type="match status" value="1"/>
</dbReference>
<accession>A0A1F6URE0</accession>
<evidence type="ECO:0000256" key="8">
    <source>
        <dbReference type="ARBA" id="ARBA00022801"/>
    </source>
</evidence>
<evidence type="ECO:0000256" key="3">
    <source>
        <dbReference type="ARBA" id="ARBA00007931"/>
    </source>
</evidence>
<dbReference type="EMBL" id="MFTI01000021">
    <property type="protein sequence ID" value="OGI59909.1"/>
    <property type="molecule type" value="Genomic_DNA"/>
</dbReference>
<reference evidence="15 16" key="1">
    <citation type="journal article" date="2016" name="Nat. Commun.">
        <title>Thousands of microbial genomes shed light on interconnected biogeochemical processes in an aquifer system.</title>
        <authorList>
            <person name="Anantharaman K."/>
            <person name="Brown C.T."/>
            <person name="Hug L.A."/>
            <person name="Sharon I."/>
            <person name="Castelle C.J."/>
            <person name="Probst A.J."/>
            <person name="Thomas B.C."/>
            <person name="Singh A."/>
            <person name="Wilkins M.J."/>
            <person name="Karaoz U."/>
            <person name="Brodie E.L."/>
            <person name="Williams K.H."/>
            <person name="Hubbard S.S."/>
            <person name="Banfield J.F."/>
        </authorList>
    </citation>
    <scope>NUCLEOTIDE SEQUENCE [LARGE SCALE GENOMIC DNA]</scope>
</reference>
<gene>
    <name evidence="15" type="ORF">A2814_02450</name>
</gene>
<evidence type="ECO:0000256" key="10">
    <source>
        <dbReference type="ARBA" id="ARBA00022989"/>
    </source>
</evidence>
<feature type="transmembrane region" description="Helical" evidence="13">
    <location>
        <begin position="52"/>
        <end position="74"/>
    </location>
</feature>
<keyword evidence="9" id="KW-0862">Zinc</keyword>
<evidence type="ECO:0000256" key="13">
    <source>
        <dbReference type="SAM" id="Phobius"/>
    </source>
</evidence>
<feature type="transmembrane region" description="Helical" evidence="13">
    <location>
        <begin position="94"/>
        <end position="117"/>
    </location>
</feature>
<evidence type="ECO:0000256" key="5">
    <source>
        <dbReference type="ARBA" id="ARBA00022670"/>
    </source>
</evidence>
<dbReference type="AlphaFoldDB" id="A0A1F6URE0"/>
<dbReference type="GO" id="GO:0008237">
    <property type="term" value="F:metallopeptidase activity"/>
    <property type="evidence" value="ECO:0007669"/>
    <property type="project" value="UniProtKB-KW"/>
</dbReference>
<keyword evidence="5" id="KW-0645">Protease</keyword>
<evidence type="ECO:0000256" key="6">
    <source>
        <dbReference type="ARBA" id="ARBA00022692"/>
    </source>
</evidence>
<evidence type="ECO:0000256" key="4">
    <source>
        <dbReference type="ARBA" id="ARBA00022475"/>
    </source>
</evidence>
<dbReference type="InterPro" id="IPR008915">
    <property type="entry name" value="Peptidase_M50"/>
</dbReference>
<keyword evidence="11" id="KW-0482">Metalloprotease</keyword>
<evidence type="ECO:0000256" key="7">
    <source>
        <dbReference type="ARBA" id="ARBA00022723"/>
    </source>
</evidence>
<comment type="cofactor">
    <cofactor evidence="1">
        <name>Zn(2+)</name>
        <dbReference type="ChEBI" id="CHEBI:29105"/>
    </cofactor>
</comment>
<comment type="subcellular location">
    <subcellularLocation>
        <location evidence="2">Cell membrane</location>
        <topology evidence="2">Multi-pass membrane protein</topology>
    </subcellularLocation>
</comment>
<evidence type="ECO:0000256" key="1">
    <source>
        <dbReference type="ARBA" id="ARBA00001947"/>
    </source>
</evidence>
<proteinExistence type="inferred from homology"/>
<comment type="similarity">
    <text evidence="3">Belongs to the peptidase M50B family.</text>
</comment>
<dbReference type="InterPro" id="IPR044537">
    <property type="entry name" value="Rip2-like"/>
</dbReference>
<evidence type="ECO:0000313" key="16">
    <source>
        <dbReference type="Proteomes" id="UP000177869"/>
    </source>
</evidence>
<keyword evidence="4" id="KW-1003">Cell membrane</keyword>
<dbReference type="PANTHER" id="PTHR35864:SF1">
    <property type="entry name" value="ZINC METALLOPROTEASE YWHC-RELATED"/>
    <property type="match status" value="1"/>
</dbReference>
<evidence type="ECO:0000256" key="9">
    <source>
        <dbReference type="ARBA" id="ARBA00022833"/>
    </source>
</evidence>
<feature type="domain" description="Peptidase M50" evidence="14">
    <location>
        <begin position="127"/>
        <end position="170"/>
    </location>
</feature>
<keyword evidence="8" id="KW-0378">Hydrolase</keyword>
<evidence type="ECO:0000256" key="12">
    <source>
        <dbReference type="ARBA" id="ARBA00023136"/>
    </source>
</evidence>
<dbReference type="GO" id="GO:0046872">
    <property type="term" value="F:metal ion binding"/>
    <property type="evidence" value="ECO:0007669"/>
    <property type="project" value="UniProtKB-KW"/>
</dbReference>
<name>A0A1F6URE0_9BACT</name>
<feature type="transmembrane region" description="Helical" evidence="13">
    <location>
        <begin position="129"/>
        <end position="148"/>
    </location>
</feature>
<evidence type="ECO:0000256" key="11">
    <source>
        <dbReference type="ARBA" id="ARBA00023049"/>
    </source>
</evidence>
<comment type="caution">
    <text evidence="15">The sequence shown here is derived from an EMBL/GenBank/DDBJ whole genome shotgun (WGS) entry which is preliminary data.</text>
</comment>
<dbReference type="STRING" id="1801732.A2814_02450"/>
<keyword evidence="12 13" id="KW-0472">Membrane</keyword>
<dbReference type="PANTHER" id="PTHR35864">
    <property type="entry name" value="ZINC METALLOPROTEASE MJ0611-RELATED"/>
    <property type="match status" value="1"/>
</dbReference>
<dbReference type="InterPro" id="IPR052348">
    <property type="entry name" value="Metallopeptidase_M50B"/>
</dbReference>
<organism evidence="15 16">
    <name type="scientific">Candidatus Nomurabacteria bacterium RIFCSPHIGHO2_01_FULL_38_19</name>
    <dbReference type="NCBI Taxonomy" id="1801732"/>
    <lineage>
        <taxon>Bacteria</taxon>
        <taxon>Candidatus Nomuraibacteriota</taxon>
    </lineage>
</organism>
<dbReference type="GO" id="GO:0005886">
    <property type="term" value="C:plasma membrane"/>
    <property type="evidence" value="ECO:0007669"/>
    <property type="project" value="UniProtKB-SubCell"/>
</dbReference>
<keyword evidence="6 13" id="KW-0812">Transmembrane</keyword>
<keyword evidence="7" id="KW-0479">Metal-binding</keyword>
<feature type="transmembrane region" description="Helical" evidence="13">
    <location>
        <begin position="6"/>
        <end position="31"/>
    </location>
</feature>
<dbReference type="GO" id="GO:0006508">
    <property type="term" value="P:proteolysis"/>
    <property type="evidence" value="ECO:0007669"/>
    <property type="project" value="UniProtKB-KW"/>
</dbReference>
<keyword evidence="10 13" id="KW-1133">Transmembrane helix</keyword>
<protein>
    <recommendedName>
        <fullName evidence="14">Peptidase M50 domain-containing protein</fullName>
    </recommendedName>
</protein>
<dbReference type="Proteomes" id="UP000177869">
    <property type="component" value="Unassembled WGS sequence"/>
</dbReference>
<sequence length="210" mass="23383">MNATNAIFYVAILIMSVVIHEISHGFMAEYFGDKTARHAGRLTLNPLKHLDLFGSIILPAFLILSKAGFLFGWAKPMPYNPNNLSNRKWGTICVAVAGVVANLSIAIIFGIIIRFSSSFQFPAALSSDFYFITSAIVIINLALAIFNLVPIPPLDGSKIFFSFLPSSFYRGIALFEQYSLILLVIFIVYFSRYLYPILAFLYNFITGLAI</sequence>
<evidence type="ECO:0000256" key="2">
    <source>
        <dbReference type="ARBA" id="ARBA00004651"/>
    </source>
</evidence>
<dbReference type="CDD" id="cd06158">
    <property type="entry name" value="S2P-M50_like_1"/>
    <property type="match status" value="1"/>
</dbReference>
<evidence type="ECO:0000313" key="15">
    <source>
        <dbReference type="EMBL" id="OGI59909.1"/>
    </source>
</evidence>